<dbReference type="GO" id="GO:0016757">
    <property type="term" value="F:glycosyltransferase activity"/>
    <property type="evidence" value="ECO:0007669"/>
    <property type="project" value="UniProtKB-KW"/>
</dbReference>
<organism evidence="5 8">
    <name type="scientific">Actinopolyspora erythraea</name>
    <dbReference type="NCBI Taxonomy" id="414996"/>
    <lineage>
        <taxon>Bacteria</taxon>
        <taxon>Bacillati</taxon>
        <taxon>Actinomycetota</taxon>
        <taxon>Actinomycetes</taxon>
        <taxon>Actinopolysporales</taxon>
        <taxon>Actinopolysporaceae</taxon>
        <taxon>Actinopolyspora</taxon>
    </lineage>
</organism>
<sequence length="423" mass="46683">MIGWFPVVLMIVLLVWWPTLNLVLAAFSWRVPVPTAKKASTDWFTFFIVIPALNEERVIESTVRHALALGTPETPVRVLVIDDDSDDGTRAILEGISDPRLHVIHREPPRARIGKGDSLNQACQYILNHAELDPARTVVGVIDGDGRGSPNMLTEVANMLRDETIGAVQCGIRIQNREGVLTLLQDLEFGAMMDSVQLLRDLLGSVGLGGNGQFIRLSVLASYSWSDSLVEDYEFALRLHLDGVRVRYTNSARVGQQGLPDVPRLLRQRARWAQGNLQCAHHVPSLVRSRAVSNLALLDFLLALIMPWATVPMSVVFSGLVALGVVTTTAATTGNVLTAAPTIALTSATWLLLLFLPGLVWGLVHRLRLGDEPLRRCLLAGLCYPGFLLCGVFATWRAMFRRLTRRNSWAKTDRVPEQPLVAE</sequence>
<keyword evidence="2" id="KW-0328">Glycosyltransferase</keyword>
<proteinExistence type="inferred from homology"/>
<keyword evidence="4" id="KW-0812">Transmembrane</keyword>
<dbReference type="Proteomes" id="UP000215043">
    <property type="component" value="Chromosome"/>
</dbReference>
<evidence type="ECO:0000313" key="6">
    <source>
        <dbReference type="EMBL" id="KGI79494.1"/>
    </source>
</evidence>
<evidence type="ECO:0000313" key="5">
    <source>
        <dbReference type="EMBL" id="ASU79691.1"/>
    </source>
</evidence>
<dbReference type="KEGG" id="aey:CDG81_17025"/>
<feature type="transmembrane region" description="Helical" evidence="4">
    <location>
        <begin position="344"/>
        <end position="364"/>
    </location>
</feature>
<dbReference type="PANTHER" id="PTHR43630">
    <property type="entry name" value="POLY-BETA-1,6-N-ACETYL-D-GLUCOSAMINE SYNTHASE"/>
    <property type="match status" value="1"/>
</dbReference>
<dbReference type="SUPFAM" id="SSF53448">
    <property type="entry name" value="Nucleotide-diphospho-sugar transferases"/>
    <property type="match status" value="1"/>
</dbReference>
<dbReference type="OrthoDB" id="7431422at2"/>
<keyword evidence="4" id="KW-1133">Transmembrane helix</keyword>
<dbReference type="eggNOG" id="COG1215">
    <property type="taxonomic scope" value="Bacteria"/>
</dbReference>
<dbReference type="PANTHER" id="PTHR43630:SF1">
    <property type="entry name" value="POLY-BETA-1,6-N-ACETYL-D-GLUCOSAMINE SYNTHASE"/>
    <property type="match status" value="1"/>
</dbReference>
<evidence type="ECO:0000256" key="4">
    <source>
        <dbReference type="SAM" id="Phobius"/>
    </source>
</evidence>
<evidence type="ECO:0000256" key="1">
    <source>
        <dbReference type="ARBA" id="ARBA00006739"/>
    </source>
</evidence>
<evidence type="ECO:0000256" key="3">
    <source>
        <dbReference type="ARBA" id="ARBA00022679"/>
    </source>
</evidence>
<dbReference type="Pfam" id="PF13641">
    <property type="entry name" value="Glyco_tranf_2_3"/>
    <property type="match status" value="1"/>
</dbReference>
<keyword evidence="3 5" id="KW-0808">Transferase</keyword>
<dbReference type="EMBL" id="JPMV01000044">
    <property type="protein sequence ID" value="KGI79494.1"/>
    <property type="molecule type" value="Genomic_DNA"/>
</dbReference>
<dbReference type="InterPro" id="IPR029044">
    <property type="entry name" value="Nucleotide-diphossugar_trans"/>
</dbReference>
<dbReference type="Proteomes" id="UP000029737">
    <property type="component" value="Unassembled WGS sequence"/>
</dbReference>
<dbReference type="HOGENOM" id="CLU_023978_3_1_11"/>
<evidence type="ECO:0000313" key="8">
    <source>
        <dbReference type="Proteomes" id="UP000215043"/>
    </source>
</evidence>
<evidence type="ECO:0000313" key="7">
    <source>
        <dbReference type="Proteomes" id="UP000029737"/>
    </source>
</evidence>
<reference evidence="5 8" key="2">
    <citation type="submission" date="2017-08" db="EMBL/GenBank/DDBJ databases">
        <title>The complete genome sequence of moderately halophilic actinomycete Actinopolyspora erythraea YIM 90600, the producer of novel erythromycin, novel actinopolysporins A-C and tubercidin.</title>
        <authorList>
            <person name="Yin M."/>
            <person name="Tang S."/>
        </authorList>
    </citation>
    <scope>NUCLEOTIDE SEQUENCE [LARGE SCALE GENOMIC DNA]</scope>
    <source>
        <strain evidence="5 8">YIM 90600</strain>
    </source>
</reference>
<accession>A0A099D0G6</accession>
<keyword evidence="4" id="KW-0472">Membrane</keyword>
<protein>
    <submittedName>
        <fullName evidence="5">N-acetyl-glucosamine transferase</fullName>
    </submittedName>
</protein>
<evidence type="ECO:0000256" key="2">
    <source>
        <dbReference type="ARBA" id="ARBA00022676"/>
    </source>
</evidence>
<dbReference type="Gene3D" id="3.90.550.10">
    <property type="entry name" value="Spore Coat Polysaccharide Biosynthesis Protein SpsA, Chain A"/>
    <property type="match status" value="1"/>
</dbReference>
<keyword evidence="7" id="KW-1185">Reference proteome</keyword>
<dbReference type="AlphaFoldDB" id="A0A099D0G6"/>
<feature type="transmembrane region" description="Helical" evidence="4">
    <location>
        <begin position="6"/>
        <end position="29"/>
    </location>
</feature>
<feature type="transmembrane region" description="Helical" evidence="4">
    <location>
        <begin position="376"/>
        <end position="396"/>
    </location>
</feature>
<dbReference type="EMBL" id="CP022752">
    <property type="protein sequence ID" value="ASU79691.1"/>
    <property type="molecule type" value="Genomic_DNA"/>
</dbReference>
<gene>
    <name evidence="5" type="ORF">CDG81_17025</name>
    <name evidence="6" type="ORF">IL38_23075</name>
</gene>
<name>A0A099D0G6_9ACTN</name>
<comment type="similarity">
    <text evidence="1">Belongs to the glycosyltransferase 2 family.</text>
</comment>
<reference evidence="6 7" key="1">
    <citation type="journal article" date="2014" name="PLoS ONE">
        <title>Identification and Characterization of a New Erythromycin Biosynthetic Gene Cluster in Actinopolyspora erythraea YIM90600, a Novel Erythronolide-Producing Halophilic Actinomycete Isolated from Salt Field.</title>
        <authorList>
            <person name="Chen D."/>
            <person name="Feng J."/>
            <person name="Huang L."/>
            <person name="Zhang Q."/>
            <person name="Wu J."/>
            <person name="Zhu X."/>
            <person name="Duan Y."/>
            <person name="Xu Z."/>
        </authorList>
    </citation>
    <scope>NUCLEOTIDE SEQUENCE [LARGE SCALE GENOMIC DNA]</scope>
    <source>
        <strain evidence="6 7">YIM90600</strain>
    </source>
</reference>